<accession>A0A0F9HNK4</accession>
<sequence length="52" mass="5955">MNRSYFHCFHKNIDIKDFASLVGEFPYIVQVKQRGGGTIEPNDVLALLGRMK</sequence>
<protein>
    <submittedName>
        <fullName evidence="1">Uncharacterized protein</fullName>
    </submittedName>
</protein>
<gene>
    <name evidence="1" type="ORF">LCGC14_1976660</name>
</gene>
<evidence type="ECO:0000313" key="1">
    <source>
        <dbReference type="EMBL" id="KKL83245.1"/>
    </source>
</evidence>
<dbReference type="EMBL" id="LAZR01022034">
    <property type="protein sequence ID" value="KKL83245.1"/>
    <property type="molecule type" value="Genomic_DNA"/>
</dbReference>
<proteinExistence type="predicted"/>
<dbReference type="AlphaFoldDB" id="A0A0F9HNK4"/>
<comment type="caution">
    <text evidence="1">The sequence shown here is derived from an EMBL/GenBank/DDBJ whole genome shotgun (WGS) entry which is preliminary data.</text>
</comment>
<reference evidence="1" key="1">
    <citation type="journal article" date="2015" name="Nature">
        <title>Complex archaea that bridge the gap between prokaryotes and eukaryotes.</title>
        <authorList>
            <person name="Spang A."/>
            <person name="Saw J.H."/>
            <person name="Jorgensen S.L."/>
            <person name="Zaremba-Niedzwiedzka K."/>
            <person name="Martijn J."/>
            <person name="Lind A.E."/>
            <person name="van Eijk R."/>
            <person name="Schleper C."/>
            <person name="Guy L."/>
            <person name="Ettema T.J."/>
        </authorList>
    </citation>
    <scope>NUCLEOTIDE SEQUENCE</scope>
</reference>
<organism evidence="1">
    <name type="scientific">marine sediment metagenome</name>
    <dbReference type="NCBI Taxonomy" id="412755"/>
    <lineage>
        <taxon>unclassified sequences</taxon>
        <taxon>metagenomes</taxon>
        <taxon>ecological metagenomes</taxon>
    </lineage>
</organism>
<name>A0A0F9HNK4_9ZZZZ</name>